<evidence type="ECO:0000256" key="1">
    <source>
        <dbReference type="ARBA" id="ARBA00008455"/>
    </source>
</evidence>
<dbReference type="OrthoDB" id="190265at2759"/>
<keyword evidence="2" id="KW-0865">Zymogen</keyword>
<evidence type="ECO:0000259" key="3">
    <source>
        <dbReference type="SMART" id="SM00645"/>
    </source>
</evidence>
<dbReference type="OMA" id="CCWALAT"/>
<dbReference type="InterPro" id="IPR038765">
    <property type="entry name" value="Papain-like_cys_pep_sf"/>
</dbReference>
<evidence type="ECO:0000313" key="5">
    <source>
        <dbReference type="Proteomes" id="UP000007800"/>
    </source>
</evidence>
<dbReference type="InterPro" id="IPR000668">
    <property type="entry name" value="Peptidase_C1A_C"/>
</dbReference>
<dbReference type="GO" id="GO:0008234">
    <property type="term" value="F:cysteine-type peptidase activity"/>
    <property type="evidence" value="ECO:0007669"/>
    <property type="project" value="InterPro"/>
</dbReference>
<dbReference type="AlphaFoldDB" id="C5M127"/>
<feature type="domain" description="Peptidase C1A papain C-terminal" evidence="3">
    <location>
        <begin position="2"/>
        <end position="200"/>
    </location>
</feature>
<dbReference type="GeneID" id="9054405"/>
<evidence type="ECO:0000256" key="2">
    <source>
        <dbReference type="ARBA" id="ARBA00023145"/>
    </source>
</evidence>
<comment type="similarity">
    <text evidence="1">Belongs to the peptidase C1 family.</text>
</comment>
<dbReference type="RefSeq" id="XP_002764540.1">
    <property type="nucleotide sequence ID" value="XM_002764494.1"/>
</dbReference>
<sequence length="212" mass="23066">MATIGAMEGAFQIKTGHLAKFSAQQIVDCSMPWGNNGCVGGSISKTATYVNLNGIVSDKDYPYVAKKQDCNGVVYDFDKACLEPGDLVVRASVIIPKERLDILIQELQFGPIALTLFANTPAFINYRSGILDIPDCKGEPHHAMLLVGYGFDGGKAYWLLQDTYGPQRGENGYIRVARDPTKTHGPGFCNMLLDTAFRPVLNKVLKSKACLG</sequence>
<dbReference type="Gene3D" id="3.90.70.10">
    <property type="entry name" value="Cysteine proteinases"/>
    <property type="match status" value="1"/>
</dbReference>
<evidence type="ECO:0000313" key="4">
    <source>
        <dbReference type="EMBL" id="EEQ97257.1"/>
    </source>
</evidence>
<dbReference type="GO" id="GO:0006508">
    <property type="term" value="P:proteolysis"/>
    <property type="evidence" value="ECO:0007669"/>
    <property type="project" value="InterPro"/>
</dbReference>
<dbReference type="CDD" id="cd02248">
    <property type="entry name" value="Peptidase_C1A"/>
    <property type="match status" value="1"/>
</dbReference>
<dbReference type="SUPFAM" id="SSF54001">
    <property type="entry name" value="Cysteine proteinases"/>
    <property type="match status" value="1"/>
</dbReference>
<dbReference type="InterPro" id="IPR013128">
    <property type="entry name" value="Peptidase_C1A"/>
</dbReference>
<dbReference type="InterPro" id="IPR039417">
    <property type="entry name" value="Peptidase_C1A_papain-like"/>
</dbReference>
<dbReference type="SMART" id="SM00645">
    <property type="entry name" value="Pept_C1"/>
    <property type="match status" value="1"/>
</dbReference>
<organism evidence="5">
    <name type="scientific">Perkinsus marinus (strain ATCC 50983 / TXsc)</name>
    <dbReference type="NCBI Taxonomy" id="423536"/>
    <lineage>
        <taxon>Eukaryota</taxon>
        <taxon>Sar</taxon>
        <taxon>Alveolata</taxon>
        <taxon>Perkinsozoa</taxon>
        <taxon>Perkinsea</taxon>
        <taxon>Perkinsida</taxon>
        <taxon>Perkinsidae</taxon>
        <taxon>Perkinsus</taxon>
    </lineage>
</organism>
<protein>
    <submittedName>
        <fullName evidence="4">Cryptopain, putative</fullName>
    </submittedName>
</protein>
<reference evidence="4 5" key="1">
    <citation type="submission" date="2008-07" db="EMBL/GenBank/DDBJ databases">
        <authorList>
            <person name="El-Sayed N."/>
            <person name="Caler E."/>
            <person name="Inman J."/>
            <person name="Amedeo P."/>
            <person name="Hass B."/>
            <person name="Wortman J."/>
        </authorList>
    </citation>
    <scope>NUCLEOTIDE SEQUENCE [LARGE SCALE GENOMIC DNA]</scope>
    <source>
        <strain evidence="5">ATCC 50983 / TXsc</strain>
    </source>
</reference>
<dbReference type="Pfam" id="PF00112">
    <property type="entry name" value="Peptidase_C1"/>
    <property type="match status" value="1"/>
</dbReference>
<dbReference type="Proteomes" id="UP000007800">
    <property type="component" value="Unassembled WGS sequence"/>
</dbReference>
<keyword evidence="5" id="KW-1185">Reference proteome</keyword>
<dbReference type="PANTHER" id="PTHR12411">
    <property type="entry name" value="CYSTEINE PROTEASE FAMILY C1-RELATED"/>
    <property type="match status" value="1"/>
</dbReference>
<accession>C5M127</accession>
<dbReference type="EMBL" id="GG687290">
    <property type="protein sequence ID" value="EEQ97257.1"/>
    <property type="molecule type" value="Genomic_DNA"/>
</dbReference>
<name>C5M127_PERM5</name>
<gene>
    <name evidence="4" type="ORF">Pmar_PMAR024698</name>
</gene>
<dbReference type="InParanoid" id="C5M127"/>
<proteinExistence type="inferred from homology"/>